<keyword evidence="1" id="KW-0677">Repeat</keyword>
<sequence length="617" mass="71934">MRSMDILKISLSQEAGFHPRSIFDYISNPEYMNERYIDPNSLLQFLRKNDFIKNNIEQCIEFVKIHSDSRCSSLLYCDFVKFISPRLDGLFLESVIDAGSQGKIPTDKIQFLTASLVSRELEFSSEIEKHKLKLYYKKYFNIKKAFEHLDPRNCGFVDLVSLKRFMRKNGYNLTDEEISYIIETICGTHECNVVMNYLAFVDHFQKNIPTDKLKNEDHKTSQKSKSPSLRRKILSPFSHKGVGRSKYELSDLNTSQFSFNEKTPQAKVFYPSPKVRDHQSSVITSYNLNSDLEEDFNRCQNIDFHRSEGSPMFTNKLKDPMRSRNLETMDTLNHHLSTKSRRLDFSQKTCQDLKPCLKKKKAAKLLEIPSYRDNKCSYLRKTAREPIVSPLNVSEVESEYPCSPSAASSLDPCFKEYINFLRKVLKMEKRVEKCKIDLAMKPDYTNEAGFALFEFENGGFVYHNDITQVAKELGISFEPEAVEIFVYRHDKDKDGRLNFYEFCDAFSPFRQEYAILLSERTPLNLEKIRKKGIKAFNQETRYNLLELLELQFKVELEIDTLKKNSNLNQDKSPLTIFRHFDSSGRGRISKKNLRMGFQKAGYCLTTQEACLLFNILK</sequence>
<feature type="domain" description="EF-hand" evidence="3">
    <location>
        <begin position="568"/>
        <end position="603"/>
    </location>
</feature>
<keyword evidence="2" id="KW-0106">Calcium</keyword>
<evidence type="ECO:0000256" key="1">
    <source>
        <dbReference type="ARBA" id="ARBA00022737"/>
    </source>
</evidence>
<dbReference type="InterPro" id="IPR011992">
    <property type="entry name" value="EF-hand-dom_pair"/>
</dbReference>
<organism evidence="4 5">
    <name type="scientific">Euplotes crassus</name>
    <dbReference type="NCBI Taxonomy" id="5936"/>
    <lineage>
        <taxon>Eukaryota</taxon>
        <taxon>Sar</taxon>
        <taxon>Alveolata</taxon>
        <taxon>Ciliophora</taxon>
        <taxon>Intramacronucleata</taxon>
        <taxon>Spirotrichea</taxon>
        <taxon>Hypotrichia</taxon>
        <taxon>Euplotida</taxon>
        <taxon>Euplotidae</taxon>
        <taxon>Moneuplotes</taxon>
    </lineage>
</organism>
<dbReference type="PROSITE" id="PS50222">
    <property type="entry name" value="EF_HAND_2"/>
    <property type="match status" value="3"/>
</dbReference>
<gene>
    <name evidence="4" type="ORF">ECRASSUSDP1_LOCUS1631</name>
</gene>
<dbReference type="GO" id="GO:0005509">
    <property type="term" value="F:calcium ion binding"/>
    <property type="evidence" value="ECO:0007669"/>
    <property type="project" value="InterPro"/>
</dbReference>
<comment type="caution">
    <text evidence="4">The sequence shown here is derived from an EMBL/GenBank/DDBJ whole genome shotgun (WGS) entry which is preliminary data.</text>
</comment>
<dbReference type="PROSITE" id="PS00018">
    <property type="entry name" value="EF_HAND_1"/>
    <property type="match status" value="1"/>
</dbReference>
<accession>A0AAD1X7I0</accession>
<protein>
    <recommendedName>
        <fullName evidence="3">EF-hand domain-containing protein</fullName>
    </recommendedName>
</protein>
<keyword evidence="5" id="KW-1185">Reference proteome</keyword>
<dbReference type="AlphaFoldDB" id="A0AAD1X7I0"/>
<name>A0AAD1X7I0_EUPCR</name>
<evidence type="ECO:0000313" key="5">
    <source>
        <dbReference type="Proteomes" id="UP001295684"/>
    </source>
</evidence>
<evidence type="ECO:0000313" key="4">
    <source>
        <dbReference type="EMBL" id="CAI2360330.1"/>
    </source>
</evidence>
<dbReference type="InterPro" id="IPR018247">
    <property type="entry name" value="EF_Hand_1_Ca_BS"/>
</dbReference>
<dbReference type="Gene3D" id="1.10.238.10">
    <property type="entry name" value="EF-hand"/>
    <property type="match status" value="2"/>
</dbReference>
<dbReference type="EMBL" id="CAMPGE010001538">
    <property type="protein sequence ID" value="CAI2360330.1"/>
    <property type="molecule type" value="Genomic_DNA"/>
</dbReference>
<feature type="domain" description="EF-hand" evidence="3">
    <location>
        <begin position="477"/>
        <end position="512"/>
    </location>
</feature>
<dbReference type="Proteomes" id="UP001295684">
    <property type="component" value="Unassembled WGS sequence"/>
</dbReference>
<feature type="domain" description="EF-hand" evidence="3">
    <location>
        <begin position="137"/>
        <end position="172"/>
    </location>
</feature>
<reference evidence="4" key="1">
    <citation type="submission" date="2023-07" db="EMBL/GenBank/DDBJ databases">
        <authorList>
            <consortium name="AG Swart"/>
            <person name="Singh M."/>
            <person name="Singh A."/>
            <person name="Seah K."/>
            <person name="Emmerich C."/>
        </authorList>
    </citation>
    <scope>NUCLEOTIDE SEQUENCE</scope>
    <source>
        <strain evidence="4">DP1</strain>
    </source>
</reference>
<dbReference type="PANTHER" id="PTHR23050">
    <property type="entry name" value="CALCIUM BINDING PROTEIN"/>
    <property type="match status" value="1"/>
</dbReference>
<dbReference type="SUPFAM" id="SSF47473">
    <property type="entry name" value="EF-hand"/>
    <property type="match status" value="2"/>
</dbReference>
<dbReference type="InterPro" id="IPR002048">
    <property type="entry name" value="EF_hand_dom"/>
</dbReference>
<dbReference type="InterPro" id="IPR050145">
    <property type="entry name" value="Centrin_CML-like"/>
</dbReference>
<evidence type="ECO:0000256" key="2">
    <source>
        <dbReference type="ARBA" id="ARBA00022837"/>
    </source>
</evidence>
<evidence type="ECO:0000259" key="3">
    <source>
        <dbReference type="PROSITE" id="PS50222"/>
    </source>
</evidence>
<proteinExistence type="predicted"/>